<dbReference type="FunFam" id="1.10.357.140:FF:000008">
    <property type="entry name" value="4-hydroxybenzoate octaprenyltransferase"/>
    <property type="match status" value="1"/>
</dbReference>
<protein>
    <recommendedName>
        <fullName evidence="11 12">4-hydroxybenzoate octaprenyltransferase</fullName>
        <ecNumber evidence="11 12">2.5.1.39</ecNumber>
    </recommendedName>
    <alternativeName>
        <fullName evidence="11">4-HB polyprenyltransferase</fullName>
    </alternativeName>
</protein>
<comment type="caution">
    <text evidence="13">The sequence shown here is derived from an EMBL/GenBank/DDBJ whole genome shotgun (WGS) entry which is preliminary data.</text>
</comment>
<evidence type="ECO:0000256" key="1">
    <source>
        <dbReference type="ARBA" id="ARBA00001946"/>
    </source>
</evidence>
<evidence type="ECO:0000256" key="7">
    <source>
        <dbReference type="ARBA" id="ARBA00022688"/>
    </source>
</evidence>
<evidence type="ECO:0000256" key="9">
    <source>
        <dbReference type="ARBA" id="ARBA00022989"/>
    </source>
</evidence>
<sequence length="310" mass="33192">MPSPSLPDAPPGNWVDTRAPPGWRPYLRLMRADRPIGTWLLLLPCWWGAALATLPDGAPRLDVAHLALFAIGAFVMRGAGCVWNDITDRDIDARVARTAGRPLPSGAVTVRAALLFMACLLAAGLLVLLQFNLPAILIGLSSILVIAAYPFIKRISDFPQLVLGLAFNWGVLVGWAAVHGDLGVAPLLLYSAGIAWTLGYDTIYALQDIDDDAIVGVRSTARYFGTQVMTAISFFYAAAILFAVLALLRVTAGPIGYLGAIIFAFMLARQVMTLDPSNERSALAAFRANRAAGLVFFLALAADGWLRASL</sequence>
<dbReference type="FunFam" id="1.20.120.1780:FF:000001">
    <property type="entry name" value="4-hydroxybenzoate octaprenyltransferase"/>
    <property type="match status" value="1"/>
</dbReference>
<evidence type="ECO:0000256" key="11">
    <source>
        <dbReference type="HAMAP-Rule" id="MF_01635"/>
    </source>
</evidence>
<dbReference type="InterPro" id="IPR044878">
    <property type="entry name" value="UbiA_sf"/>
</dbReference>
<dbReference type="InterPro" id="IPR039653">
    <property type="entry name" value="Prenyltransferase"/>
</dbReference>
<dbReference type="Gene3D" id="1.20.120.1780">
    <property type="entry name" value="UbiA prenyltransferase"/>
    <property type="match status" value="1"/>
</dbReference>
<keyword evidence="11" id="KW-0460">Magnesium</keyword>
<comment type="cofactor">
    <cofactor evidence="1 11">
        <name>Mg(2+)</name>
        <dbReference type="ChEBI" id="CHEBI:18420"/>
    </cofactor>
</comment>
<feature type="transmembrane region" description="Helical" evidence="11">
    <location>
        <begin position="108"/>
        <end position="129"/>
    </location>
</feature>
<keyword evidence="10 11" id="KW-0472">Membrane</keyword>
<organism evidence="13 14">
    <name type="scientific">Candidatus Raskinella chloraquaticus</name>
    <dbReference type="NCBI Taxonomy" id="1951219"/>
    <lineage>
        <taxon>Bacteria</taxon>
        <taxon>Pseudomonadati</taxon>
        <taxon>Pseudomonadota</taxon>
        <taxon>Alphaproteobacteria</taxon>
        <taxon>Hyphomicrobiales</taxon>
        <taxon>Phreatobacteraceae</taxon>
        <taxon>Candidatus Raskinella</taxon>
    </lineage>
</organism>
<dbReference type="GO" id="GO:0005886">
    <property type="term" value="C:plasma membrane"/>
    <property type="evidence" value="ECO:0007669"/>
    <property type="project" value="UniProtKB-SubCell"/>
</dbReference>
<keyword evidence="9 11" id="KW-1133">Transmembrane helix</keyword>
<evidence type="ECO:0000256" key="8">
    <source>
        <dbReference type="ARBA" id="ARBA00022692"/>
    </source>
</evidence>
<dbReference type="InterPro" id="IPR000537">
    <property type="entry name" value="UbiA_prenyltransferase"/>
</dbReference>
<dbReference type="Pfam" id="PF01040">
    <property type="entry name" value="UbiA"/>
    <property type="match status" value="1"/>
</dbReference>
<evidence type="ECO:0000313" key="13">
    <source>
        <dbReference type="EMBL" id="OQW53928.1"/>
    </source>
</evidence>
<feature type="transmembrane region" description="Helical" evidence="11">
    <location>
        <begin position="66"/>
        <end position="87"/>
    </location>
</feature>
<feature type="transmembrane region" description="Helical" evidence="11">
    <location>
        <begin position="254"/>
        <end position="271"/>
    </location>
</feature>
<accession>A0A1W9I2E2</accession>
<dbReference type="EC" id="2.5.1.39" evidence="11 12"/>
<proteinExistence type="inferred from homology"/>
<dbReference type="GO" id="GO:0006744">
    <property type="term" value="P:ubiquinone biosynthetic process"/>
    <property type="evidence" value="ECO:0007669"/>
    <property type="project" value="UniProtKB-UniRule"/>
</dbReference>
<dbReference type="CDD" id="cd13959">
    <property type="entry name" value="PT_UbiA_COQ2"/>
    <property type="match status" value="1"/>
</dbReference>
<dbReference type="PROSITE" id="PS00943">
    <property type="entry name" value="UBIA"/>
    <property type="match status" value="1"/>
</dbReference>
<dbReference type="GO" id="GO:0008412">
    <property type="term" value="F:4-hydroxybenzoate polyprenyltransferase activity"/>
    <property type="evidence" value="ECO:0007669"/>
    <property type="project" value="UniProtKB-UniRule"/>
</dbReference>
<comment type="similarity">
    <text evidence="3 11">Belongs to the UbiA prenyltransferase family.</text>
</comment>
<evidence type="ECO:0000256" key="2">
    <source>
        <dbReference type="ARBA" id="ARBA00004141"/>
    </source>
</evidence>
<dbReference type="EMBL" id="LWDL01000005">
    <property type="protein sequence ID" value="OQW53928.1"/>
    <property type="molecule type" value="Genomic_DNA"/>
</dbReference>
<evidence type="ECO:0000256" key="6">
    <source>
        <dbReference type="ARBA" id="ARBA00022679"/>
    </source>
</evidence>
<keyword evidence="6 11" id="KW-0808">Transferase</keyword>
<reference evidence="13 14" key="1">
    <citation type="journal article" date="2017" name="Water Res.">
        <title>Comammox in drinking water systems.</title>
        <authorList>
            <person name="Wang Y."/>
            <person name="Ma L."/>
            <person name="Mao Y."/>
            <person name="Jiang X."/>
            <person name="Xia Y."/>
            <person name="Yu K."/>
            <person name="Li B."/>
            <person name="Zhang T."/>
        </authorList>
    </citation>
    <scope>NUCLEOTIDE SEQUENCE [LARGE SCALE GENOMIC DNA]</scope>
    <source>
        <strain evidence="13">SG_bin8</strain>
    </source>
</reference>
<dbReference type="STRING" id="1827387.A4S15_00300"/>
<feature type="transmembrane region" description="Helical" evidence="11">
    <location>
        <begin position="161"/>
        <end position="178"/>
    </location>
</feature>
<evidence type="ECO:0000313" key="14">
    <source>
        <dbReference type="Proteomes" id="UP000192872"/>
    </source>
</evidence>
<dbReference type="UniPathway" id="UPA00232"/>
<feature type="transmembrane region" description="Helical" evidence="11">
    <location>
        <begin position="36"/>
        <end position="54"/>
    </location>
</feature>
<dbReference type="Proteomes" id="UP000192872">
    <property type="component" value="Unassembled WGS sequence"/>
</dbReference>
<feature type="transmembrane region" description="Helical" evidence="11">
    <location>
        <begin position="184"/>
        <end position="206"/>
    </location>
</feature>
<feature type="transmembrane region" description="Helical" evidence="11">
    <location>
        <begin position="227"/>
        <end position="248"/>
    </location>
</feature>
<gene>
    <name evidence="11" type="primary">ubiA</name>
    <name evidence="13" type="ORF">A4S15_00300</name>
</gene>
<keyword evidence="5 11" id="KW-0997">Cell inner membrane</keyword>
<evidence type="ECO:0000256" key="3">
    <source>
        <dbReference type="ARBA" id="ARBA00005985"/>
    </source>
</evidence>
<feature type="transmembrane region" description="Helical" evidence="11">
    <location>
        <begin position="291"/>
        <end position="308"/>
    </location>
</feature>
<dbReference type="NCBIfam" id="TIGR01474">
    <property type="entry name" value="ubiA_proteo"/>
    <property type="match status" value="1"/>
</dbReference>
<dbReference type="PANTHER" id="PTHR11048">
    <property type="entry name" value="PRENYLTRANSFERASES"/>
    <property type="match status" value="1"/>
</dbReference>
<dbReference type="InterPro" id="IPR030470">
    <property type="entry name" value="UbiA_prenylTrfase_CS"/>
</dbReference>
<evidence type="ECO:0000256" key="5">
    <source>
        <dbReference type="ARBA" id="ARBA00022519"/>
    </source>
</evidence>
<name>A0A1W9I2E2_9HYPH</name>
<evidence type="ECO:0000256" key="10">
    <source>
        <dbReference type="ARBA" id="ARBA00023136"/>
    </source>
</evidence>
<dbReference type="Gene3D" id="1.10.357.140">
    <property type="entry name" value="UbiA prenyltransferase"/>
    <property type="match status" value="1"/>
</dbReference>
<dbReference type="AlphaFoldDB" id="A0A1W9I2E2"/>
<dbReference type="HAMAP" id="MF_01635">
    <property type="entry name" value="UbiA"/>
    <property type="match status" value="1"/>
</dbReference>
<dbReference type="RefSeq" id="WP_376802118.1">
    <property type="nucleotide sequence ID" value="NZ_DBNB01000034.1"/>
</dbReference>
<evidence type="ECO:0000256" key="12">
    <source>
        <dbReference type="NCBIfam" id="TIGR01474"/>
    </source>
</evidence>
<keyword evidence="4 11" id="KW-1003">Cell membrane</keyword>
<comment type="pathway">
    <text evidence="11">Cofactor biosynthesis; ubiquinone biosynthesis.</text>
</comment>
<keyword evidence="7 11" id="KW-0831">Ubiquinone biosynthesis</keyword>
<comment type="subcellular location">
    <subcellularLocation>
        <location evidence="11">Cell inner membrane</location>
        <topology evidence="11">Multi-pass membrane protein</topology>
    </subcellularLocation>
    <subcellularLocation>
        <location evidence="2">Membrane</location>
        <topology evidence="2">Multi-pass membrane protein</topology>
    </subcellularLocation>
</comment>
<comment type="function">
    <text evidence="11">Catalyzes the prenylation of para-hydroxybenzoate (PHB) with an all-trans polyprenyl group. Mediates the second step in the final reaction sequence of ubiquinone-8 (UQ-8) biosynthesis, which is the condensation of the polyisoprenoid side chain with PHB, generating the first membrane-bound Q intermediate 3-octaprenyl-4-hydroxybenzoate.</text>
</comment>
<comment type="catalytic activity">
    <reaction evidence="11">
        <text>all-trans-octaprenyl diphosphate + 4-hydroxybenzoate = 4-hydroxy-3-(all-trans-octaprenyl)benzoate + diphosphate</text>
        <dbReference type="Rhea" id="RHEA:27782"/>
        <dbReference type="ChEBI" id="CHEBI:1617"/>
        <dbReference type="ChEBI" id="CHEBI:17879"/>
        <dbReference type="ChEBI" id="CHEBI:33019"/>
        <dbReference type="ChEBI" id="CHEBI:57711"/>
        <dbReference type="EC" id="2.5.1.39"/>
    </reaction>
</comment>
<feature type="transmembrane region" description="Helical" evidence="11">
    <location>
        <begin position="135"/>
        <end position="152"/>
    </location>
</feature>
<keyword evidence="8 11" id="KW-0812">Transmembrane</keyword>
<dbReference type="InterPro" id="IPR006370">
    <property type="entry name" value="HB_polyprenyltransferase-like"/>
</dbReference>
<evidence type="ECO:0000256" key="4">
    <source>
        <dbReference type="ARBA" id="ARBA00022475"/>
    </source>
</evidence>
<dbReference type="PANTHER" id="PTHR11048:SF28">
    <property type="entry name" value="4-HYDROXYBENZOATE POLYPRENYLTRANSFERASE, MITOCHONDRIAL"/>
    <property type="match status" value="1"/>
</dbReference>